<accession>M1QAA8</accession>
<name>M1QAA8_METMZ</name>
<reference evidence="2 3" key="1">
    <citation type="journal article" date="2013" name="Genome Announc.">
        <title>Complete Genome of a Methanosarcina mazei Strain Isolated from Sediment Samples from an Amazonian Flooded Area.</title>
        <authorList>
            <person name="Assis das Gracas D."/>
            <person name="Thiago Juca Ramos R."/>
            <person name="Vieira Araujo A.C."/>
            <person name="Zahlouth R."/>
            <person name="Ribeiro Carneiro A."/>
            <person name="Souza Lopes T."/>
            <person name="Azevedo Barauna R."/>
            <person name="Azevedo V."/>
            <person name="Cruz Schneider M.P."/>
            <person name="Pellizari V.H."/>
            <person name="Silva A."/>
        </authorList>
    </citation>
    <scope>NUCLEOTIDE SEQUENCE [LARGE SCALE GENOMIC DNA]</scope>
    <source>
        <strain evidence="2 3">Tuc01</strain>
    </source>
</reference>
<proteinExistence type="predicted"/>
<dbReference type="KEGG" id="mmaz:MmTuc01_1803"/>
<protein>
    <submittedName>
        <fullName evidence="2">Uncharacterized protein</fullName>
    </submittedName>
</protein>
<keyword evidence="1" id="KW-0812">Transmembrane</keyword>
<dbReference type="AlphaFoldDB" id="M1QAA8"/>
<keyword evidence="1" id="KW-0472">Membrane</keyword>
<dbReference type="BioCyc" id="MMAZ1236903:G139K-1718-MONOMER"/>
<sequence>MIILSEVVAKNVINDYMSIKISLMVSFLIGILFYWAVVKLGIN</sequence>
<feature type="transmembrane region" description="Helical" evidence="1">
    <location>
        <begin position="21"/>
        <end position="42"/>
    </location>
</feature>
<keyword evidence="1" id="KW-1133">Transmembrane helix</keyword>
<dbReference type="Proteomes" id="UP000011718">
    <property type="component" value="Chromosome"/>
</dbReference>
<dbReference type="HOGENOM" id="CLU_3227834_0_0_2"/>
<evidence type="ECO:0000313" key="3">
    <source>
        <dbReference type="Proteomes" id="UP000011718"/>
    </source>
</evidence>
<dbReference type="EMBL" id="CP004144">
    <property type="protein sequence ID" value="AGF97148.1"/>
    <property type="molecule type" value="Genomic_DNA"/>
</dbReference>
<gene>
    <name evidence="2" type="ORF">MmTuc01_1803</name>
</gene>
<evidence type="ECO:0000256" key="1">
    <source>
        <dbReference type="SAM" id="Phobius"/>
    </source>
</evidence>
<organism evidence="2 3">
    <name type="scientific">Methanosarcina mazei Tuc01</name>
    <dbReference type="NCBI Taxonomy" id="1236903"/>
    <lineage>
        <taxon>Archaea</taxon>
        <taxon>Methanobacteriati</taxon>
        <taxon>Methanobacteriota</taxon>
        <taxon>Stenosarchaea group</taxon>
        <taxon>Methanomicrobia</taxon>
        <taxon>Methanosarcinales</taxon>
        <taxon>Methanosarcinaceae</taxon>
        <taxon>Methanosarcina</taxon>
    </lineage>
</organism>
<evidence type="ECO:0000313" key="2">
    <source>
        <dbReference type="EMBL" id="AGF97148.1"/>
    </source>
</evidence>